<dbReference type="SUPFAM" id="SSF53098">
    <property type="entry name" value="Ribonuclease H-like"/>
    <property type="match status" value="1"/>
</dbReference>
<dbReference type="Gene3D" id="3.30.420.10">
    <property type="entry name" value="Ribonuclease H-like superfamily/Ribonuclease H"/>
    <property type="match status" value="1"/>
</dbReference>
<evidence type="ECO:0000313" key="1">
    <source>
        <dbReference type="EMBL" id="KAG2213629.1"/>
    </source>
</evidence>
<evidence type="ECO:0000313" key="2">
    <source>
        <dbReference type="Proteomes" id="UP000646827"/>
    </source>
</evidence>
<protein>
    <recommendedName>
        <fullName evidence="3">Integrase catalytic domain-containing protein</fullName>
    </recommendedName>
</protein>
<dbReference type="InterPro" id="IPR012337">
    <property type="entry name" value="RNaseH-like_sf"/>
</dbReference>
<dbReference type="OrthoDB" id="5592268at2759"/>
<sequence length="146" mass="16868">MESTKIKILTYFLDTLEYPPGITKQQQRYLDSQSKNYFEGIKADIQQAIEQCIYCQAQGKPTKNKLSLPIAVQLQPWEFVSIDIKHSLRFANSTEVALFLYEDVICRHSTMKVCLTNNGKPFVNQIVGEVCKQFNIEHRRISNYAS</sequence>
<name>A0A8H7RLD7_9FUNG</name>
<reference evidence="1 2" key="1">
    <citation type="submission" date="2020-12" db="EMBL/GenBank/DDBJ databases">
        <title>Metabolic potential, ecology and presence of endohyphal bacteria is reflected in genomic diversity of Mucoromycotina.</title>
        <authorList>
            <person name="Muszewska A."/>
            <person name="Okrasinska A."/>
            <person name="Steczkiewicz K."/>
            <person name="Drgas O."/>
            <person name="Orlowska M."/>
            <person name="Perlinska-Lenart U."/>
            <person name="Aleksandrzak-Piekarczyk T."/>
            <person name="Szatraj K."/>
            <person name="Zielenkiewicz U."/>
            <person name="Pilsyk S."/>
            <person name="Malc E."/>
            <person name="Mieczkowski P."/>
            <person name="Kruszewska J.S."/>
            <person name="Biernat P."/>
            <person name="Pawlowska J."/>
        </authorList>
    </citation>
    <scope>NUCLEOTIDE SEQUENCE [LARGE SCALE GENOMIC DNA]</scope>
    <source>
        <strain evidence="1 2">CBS 142.35</strain>
    </source>
</reference>
<organism evidence="1 2">
    <name type="scientific">Circinella minor</name>
    <dbReference type="NCBI Taxonomy" id="1195481"/>
    <lineage>
        <taxon>Eukaryota</taxon>
        <taxon>Fungi</taxon>
        <taxon>Fungi incertae sedis</taxon>
        <taxon>Mucoromycota</taxon>
        <taxon>Mucoromycotina</taxon>
        <taxon>Mucoromycetes</taxon>
        <taxon>Mucorales</taxon>
        <taxon>Lichtheimiaceae</taxon>
        <taxon>Circinella</taxon>
    </lineage>
</organism>
<gene>
    <name evidence="1" type="ORF">INT45_009322</name>
</gene>
<keyword evidence="2" id="KW-1185">Reference proteome</keyword>
<dbReference type="InterPro" id="IPR036397">
    <property type="entry name" value="RNaseH_sf"/>
</dbReference>
<proteinExistence type="predicted"/>
<dbReference type="Proteomes" id="UP000646827">
    <property type="component" value="Unassembled WGS sequence"/>
</dbReference>
<dbReference type="GO" id="GO:0003676">
    <property type="term" value="F:nucleic acid binding"/>
    <property type="evidence" value="ECO:0007669"/>
    <property type="project" value="InterPro"/>
</dbReference>
<comment type="caution">
    <text evidence="1">The sequence shown here is derived from an EMBL/GenBank/DDBJ whole genome shotgun (WGS) entry which is preliminary data.</text>
</comment>
<evidence type="ECO:0008006" key="3">
    <source>
        <dbReference type="Google" id="ProtNLM"/>
    </source>
</evidence>
<dbReference type="EMBL" id="JAEPRB010000672">
    <property type="protein sequence ID" value="KAG2213629.1"/>
    <property type="molecule type" value="Genomic_DNA"/>
</dbReference>
<dbReference type="AlphaFoldDB" id="A0A8H7RLD7"/>
<accession>A0A8H7RLD7</accession>